<evidence type="ECO:0000313" key="3">
    <source>
        <dbReference type="Proteomes" id="UP000262969"/>
    </source>
</evidence>
<accession>A0A3D2X3A8</accession>
<dbReference type="EMBL" id="DPVV01000150">
    <property type="protein sequence ID" value="HCL01630.1"/>
    <property type="molecule type" value="Genomic_DNA"/>
</dbReference>
<dbReference type="PANTHER" id="PTHR34297">
    <property type="entry name" value="HYPOTHETICAL CYTOSOLIC PROTEIN-RELATED"/>
    <property type="match status" value="1"/>
</dbReference>
<dbReference type="AlphaFoldDB" id="A0A3D2X3A8"/>
<evidence type="ECO:0000313" key="2">
    <source>
        <dbReference type="EMBL" id="HCL01630.1"/>
    </source>
</evidence>
<dbReference type="Pfam" id="PF03780">
    <property type="entry name" value="Asp23"/>
    <property type="match status" value="1"/>
</dbReference>
<sequence length="130" mass="13893">MNKELQKNNAYHMESSSKIGEVKIADDVVATIAGLAATEVEGVAALTGNLTKEIVGKLGMKNLSKGVKIELMEKSVSVELSITMKYGYSIPKTSAAVQDRVKAAIESMTGLSVSDVNIRIVGVEIEHDKQ</sequence>
<comment type="similarity">
    <text evidence="1">Belongs to the asp23 family.</text>
</comment>
<protein>
    <submittedName>
        <fullName evidence="2">Asp23/Gls24 family envelope stress response protein</fullName>
    </submittedName>
</protein>
<proteinExistence type="inferred from homology"/>
<evidence type="ECO:0000256" key="1">
    <source>
        <dbReference type="ARBA" id="ARBA00005721"/>
    </source>
</evidence>
<name>A0A3D2X3A8_9FIRM</name>
<gene>
    <name evidence="2" type="ORF">DHW61_04315</name>
</gene>
<dbReference type="Proteomes" id="UP000262969">
    <property type="component" value="Unassembled WGS sequence"/>
</dbReference>
<reference evidence="2 3" key="1">
    <citation type="journal article" date="2018" name="Nat. Biotechnol.">
        <title>A standardized bacterial taxonomy based on genome phylogeny substantially revises the tree of life.</title>
        <authorList>
            <person name="Parks D.H."/>
            <person name="Chuvochina M."/>
            <person name="Waite D.W."/>
            <person name="Rinke C."/>
            <person name="Skarshewski A."/>
            <person name="Chaumeil P.A."/>
            <person name="Hugenholtz P."/>
        </authorList>
    </citation>
    <scope>NUCLEOTIDE SEQUENCE [LARGE SCALE GENOMIC DNA]</scope>
    <source>
        <strain evidence="2">UBA11728</strain>
    </source>
</reference>
<comment type="caution">
    <text evidence="2">The sequence shown here is derived from an EMBL/GenBank/DDBJ whole genome shotgun (WGS) entry which is preliminary data.</text>
</comment>
<dbReference type="InterPro" id="IPR005531">
    <property type="entry name" value="Asp23"/>
</dbReference>
<organism evidence="2 3">
    <name type="scientific">Lachnoclostridium phytofermentans</name>
    <dbReference type="NCBI Taxonomy" id="66219"/>
    <lineage>
        <taxon>Bacteria</taxon>
        <taxon>Bacillati</taxon>
        <taxon>Bacillota</taxon>
        <taxon>Clostridia</taxon>
        <taxon>Lachnospirales</taxon>
        <taxon>Lachnospiraceae</taxon>
    </lineage>
</organism>